<name>A0ABS9KVU9_9BACT</name>
<dbReference type="EMBL" id="JAKLTR010000013">
    <property type="protein sequence ID" value="MCG2616428.1"/>
    <property type="molecule type" value="Genomic_DNA"/>
</dbReference>
<comment type="caution">
    <text evidence="1">The sequence shown here is derived from an EMBL/GenBank/DDBJ whole genome shotgun (WGS) entry which is preliminary data.</text>
</comment>
<gene>
    <name evidence="1" type="ORF">LZZ85_19165</name>
</gene>
<dbReference type="Proteomes" id="UP001165367">
    <property type="component" value="Unassembled WGS sequence"/>
</dbReference>
<organism evidence="1 2">
    <name type="scientific">Terrimonas ginsenosidimutans</name>
    <dbReference type="NCBI Taxonomy" id="2908004"/>
    <lineage>
        <taxon>Bacteria</taxon>
        <taxon>Pseudomonadati</taxon>
        <taxon>Bacteroidota</taxon>
        <taxon>Chitinophagia</taxon>
        <taxon>Chitinophagales</taxon>
        <taxon>Chitinophagaceae</taxon>
        <taxon>Terrimonas</taxon>
    </lineage>
</organism>
<keyword evidence="2" id="KW-1185">Reference proteome</keyword>
<evidence type="ECO:0000313" key="1">
    <source>
        <dbReference type="EMBL" id="MCG2616428.1"/>
    </source>
</evidence>
<evidence type="ECO:0000313" key="2">
    <source>
        <dbReference type="Proteomes" id="UP001165367"/>
    </source>
</evidence>
<protein>
    <submittedName>
        <fullName evidence="1">Uncharacterized protein</fullName>
    </submittedName>
</protein>
<accession>A0ABS9KVU9</accession>
<dbReference type="RefSeq" id="WP_237874964.1">
    <property type="nucleotide sequence ID" value="NZ_JAKLTR010000013.1"/>
</dbReference>
<proteinExistence type="predicted"/>
<sequence length="138" mass="15184">MAKSAKSIAKTIDAAFEEKTTLDTAYLVDGSNRPVTLEIIVGAPGQTAVTDMILGDEPILRGKKGSVNEFTLDINKALNGKKLHITTVMIDTSRDTNNVESIIRLRGGFKFIEYELFKVVKNEGDNAIFTSVIEFFKL</sequence>
<reference evidence="1" key="1">
    <citation type="submission" date="2022-01" db="EMBL/GenBank/DDBJ databases">
        <authorList>
            <person name="Jo J.-H."/>
            <person name="Im W.-T."/>
        </authorList>
    </citation>
    <scope>NUCLEOTIDE SEQUENCE</scope>
    <source>
        <strain evidence="1">NA20</strain>
    </source>
</reference>